<dbReference type="AlphaFoldDB" id="A0A0F2LUS1"/>
<dbReference type="RefSeq" id="XP_016583894.1">
    <property type="nucleotide sequence ID" value="XM_016728247.1"/>
</dbReference>
<gene>
    <name evidence="1" type="ORF">SPSK_01318</name>
</gene>
<dbReference type="EMBL" id="AXCR01000011">
    <property type="protein sequence ID" value="KJR81218.1"/>
    <property type="molecule type" value="Genomic_DNA"/>
</dbReference>
<evidence type="ECO:0000313" key="2">
    <source>
        <dbReference type="Proteomes" id="UP000033710"/>
    </source>
</evidence>
<reference evidence="1 2" key="2">
    <citation type="journal article" date="2015" name="Eukaryot. Cell">
        <title>Asexual propagation of a virulent clone complex in a human and feline outbreak of sporotrichosis.</title>
        <authorList>
            <person name="Teixeira Mde M."/>
            <person name="Rodrigues A.M."/>
            <person name="Tsui C.K."/>
            <person name="de Almeida L.G."/>
            <person name="Van Diepeningen A.D."/>
            <person name="van den Ende B.G."/>
            <person name="Fernandes G.F."/>
            <person name="Kano R."/>
            <person name="Hamelin R.C."/>
            <person name="Lopes-Bezerra L.M."/>
            <person name="Vasconcelos A.T."/>
            <person name="de Hoog S."/>
            <person name="de Camargo Z.P."/>
            <person name="Felipe M.S."/>
        </authorList>
    </citation>
    <scope>NUCLEOTIDE SEQUENCE [LARGE SCALE GENOMIC DNA]</scope>
    <source>
        <strain evidence="1 2">1099-18</strain>
    </source>
</reference>
<proteinExistence type="predicted"/>
<comment type="caution">
    <text evidence="1">The sequence shown here is derived from an EMBL/GenBank/DDBJ whole genome shotgun (WGS) entry which is preliminary data.</text>
</comment>
<name>A0A0F2LUS1_SPOSC</name>
<dbReference type="KEGG" id="ssck:SPSK_01318"/>
<evidence type="ECO:0000313" key="1">
    <source>
        <dbReference type="EMBL" id="KJR81218.1"/>
    </source>
</evidence>
<accession>A0A0F2LUS1</accession>
<dbReference type="Proteomes" id="UP000033710">
    <property type="component" value="Unassembled WGS sequence"/>
</dbReference>
<dbReference type="VEuPathDB" id="FungiDB:SPSK_01318"/>
<organism evidence="1 2">
    <name type="scientific">Sporothrix schenckii 1099-18</name>
    <dbReference type="NCBI Taxonomy" id="1397361"/>
    <lineage>
        <taxon>Eukaryota</taxon>
        <taxon>Fungi</taxon>
        <taxon>Dikarya</taxon>
        <taxon>Ascomycota</taxon>
        <taxon>Pezizomycotina</taxon>
        <taxon>Sordariomycetes</taxon>
        <taxon>Sordariomycetidae</taxon>
        <taxon>Ophiostomatales</taxon>
        <taxon>Ophiostomataceae</taxon>
        <taxon>Sporothrix</taxon>
    </lineage>
</organism>
<sequence>MKPFVTGLPPYKAGAPWTCSVPNKTHSPLLRSLLLAAKCGVSRGIGVRRRWCGSCPKSPVRDTLVGLIGLIVPSHVGSSSKSVPQPSCLLLETIV</sequence>
<protein>
    <submittedName>
        <fullName evidence="1">Uncharacterized protein</fullName>
    </submittedName>
</protein>
<dbReference type="GeneID" id="27663524"/>
<reference evidence="1 2" key="1">
    <citation type="journal article" date="2014" name="BMC Genomics">
        <title>Comparative genomics of the major fungal agents of human and animal Sporotrichosis: Sporothrix schenckii and Sporothrix brasiliensis.</title>
        <authorList>
            <person name="Teixeira M.M."/>
            <person name="de Almeida L.G."/>
            <person name="Kubitschek-Barreira P."/>
            <person name="Alves F.L."/>
            <person name="Kioshima E.S."/>
            <person name="Abadio A.K."/>
            <person name="Fernandes L."/>
            <person name="Derengowski L.S."/>
            <person name="Ferreira K.S."/>
            <person name="Souza R.C."/>
            <person name="Ruiz J.C."/>
            <person name="de Andrade N.C."/>
            <person name="Paes H.C."/>
            <person name="Nicola A.M."/>
            <person name="Albuquerque P."/>
            <person name="Gerber A.L."/>
            <person name="Martins V.P."/>
            <person name="Peconick L.D."/>
            <person name="Neto A.V."/>
            <person name="Chaucanez C.B."/>
            <person name="Silva P.A."/>
            <person name="Cunha O.L."/>
            <person name="de Oliveira F.F."/>
            <person name="dos Santos T.C."/>
            <person name="Barros A.L."/>
            <person name="Soares M.A."/>
            <person name="de Oliveira L.M."/>
            <person name="Marini M.M."/>
            <person name="Villalobos-Duno H."/>
            <person name="Cunha M.M."/>
            <person name="de Hoog S."/>
            <person name="da Silveira J.F."/>
            <person name="Henrissat B."/>
            <person name="Nino-Vega G.A."/>
            <person name="Cisalpino P.S."/>
            <person name="Mora-Montes H.M."/>
            <person name="Almeida S.R."/>
            <person name="Stajich J.E."/>
            <person name="Lopes-Bezerra L.M."/>
            <person name="Vasconcelos A.T."/>
            <person name="Felipe M.S."/>
        </authorList>
    </citation>
    <scope>NUCLEOTIDE SEQUENCE [LARGE SCALE GENOMIC DNA]</scope>
    <source>
        <strain evidence="1 2">1099-18</strain>
    </source>
</reference>